<sequence length="164" mass="18654">MISLLTISDSLVLAGLFLFFSLPLYLKLKRGSKLNLPPSPPKLPIIGNLHQLGKLPHRSLLALSRKDPKYWDRPEEFLPERFENCPVDFNDQDFKYFPFGGGRRACPGMPFGIAVVECIVANLLYWFDWKLPGGETEKLDMDEAFGLTNGKKFPLHLVPILHFP</sequence>
<keyword evidence="5" id="KW-0503">Monooxygenase</keyword>
<feature type="binding site" description="axial binding residue" evidence="4">
    <location>
        <position position="106"/>
    </location>
    <ligand>
        <name>heme</name>
        <dbReference type="ChEBI" id="CHEBI:30413"/>
    </ligand>
    <ligandPart>
        <name>Fe</name>
        <dbReference type="ChEBI" id="CHEBI:18248"/>
    </ligandPart>
</feature>
<evidence type="ECO:0000256" key="6">
    <source>
        <dbReference type="SAM" id="Phobius"/>
    </source>
</evidence>
<dbReference type="InterPro" id="IPR017972">
    <property type="entry name" value="Cyt_P450_CS"/>
</dbReference>
<dbReference type="InterPro" id="IPR002401">
    <property type="entry name" value="Cyt_P450_E_grp-I"/>
</dbReference>
<dbReference type="PRINTS" id="PR00463">
    <property type="entry name" value="EP450I"/>
</dbReference>
<evidence type="ECO:0000256" key="5">
    <source>
        <dbReference type="RuleBase" id="RU000461"/>
    </source>
</evidence>
<dbReference type="InterPro" id="IPR001128">
    <property type="entry name" value="Cyt_P450"/>
</dbReference>
<dbReference type="SUPFAM" id="SSF48264">
    <property type="entry name" value="Cytochrome P450"/>
    <property type="match status" value="2"/>
</dbReference>
<evidence type="ECO:0000256" key="4">
    <source>
        <dbReference type="PIRSR" id="PIRSR602401-1"/>
    </source>
</evidence>
<dbReference type="GO" id="GO:0005506">
    <property type="term" value="F:iron ion binding"/>
    <property type="evidence" value="ECO:0007669"/>
    <property type="project" value="InterPro"/>
</dbReference>
<evidence type="ECO:0008006" key="9">
    <source>
        <dbReference type="Google" id="ProtNLM"/>
    </source>
</evidence>
<keyword evidence="8" id="KW-1185">Reference proteome</keyword>
<comment type="cofactor">
    <cofactor evidence="4">
        <name>heme</name>
        <dbReference type="ChEBI" id="CHEBI:30413"/>
    </cofactor>
</comment>
<evidence type="ECO:0000256" key="3">
    <source>
        <dbReference type="ARBA" id="ARBA00023004"/>
    </source>
</evidence>
<keyword evidence="6" id="KW-1133">Transmembrane helix</keyword>
<dbReference type="AlphaFoldDB" id="A0AAV5L9R2"/>
<protein>
    <recommendedName>
        <fullName evidence="9">Cytochrome P450</fullName>
    </recommendedName>
</protein>
<comment type="caution">
    <text evidence="7">The sequence shown here is derived from an EMBL/GenBank/DDBJ whole genome shotgun (WGS) entry which is preliminary data.</text>
</comment>
<evidence type="ECO:0000256" key="2">
    <source>
        <dbReference type="ARBA" id="ARBA00022723"/>
    </source>
</evidence>
<dbReference type="GO" id="GO:0004497">
    <property type="term" value="F:monooxygenase activity"/>
    <property type="evidence" value="ECO:0007669"/>
    <property type="project" value="UniProtKB-KW"/>
</dbReference>
<keyword evidence="4 5" id="KW-0349">Heme</keyword>
<feature type="transmembrane region" description="Helical" evidence="6">
    <location>
        <begin position="6"/>
        <end position="26"/>
    </location>
</feature>
<gene>
    <name evidence="7" type="ORF">SLEP1_g42280</name>
</gene>
<dbReference type="GO" id="GO:0020037">
    <property type="term" value="F:heme binding"/>
    <property type="evidence" value="ECO:0007669"/>
    <property type="project" value="InterPro"/>
</dbReference>
<dbReference type="GO" id="GO:0016705">
    <property type="term" value="F:oxidoreductase activity, acting on paired donors, with incorporation or reduction of molecular oxygen"/>
    <property type="evidence" value="ECO:0007669"/>
    <property type="project" value="InterPro"/>
</dbReference>
<dbReference type="PROSITE" id="PS00086">
    <property type="entry name" value="CYTOCHROME_P450"/>
    <property type="match status" value="1"/>
</dbReference>
<dbReference type="InterPro" id="IPR036396">
    <property type="entry name" value="Cyt_P450_sf"/>
</dbReference>
<evidence type="ECO:0000256" key="1">
    <source>
        <dbReference type="ARBA" id="ARBA00010617"/>
    </source>
</evidence>
<proteinExistence type="inferred from homology"/>
<dbReference type="Pfam" id="PF00067">
    <property type="entry name" value="p450"/>
    <property type="match status" value="1"/>
</dbReference>
<accession>A0AAV5L9R2</accession>
<dbReference type="PANTHER" id="PTHR47955">
    <property type="entry name" value="CYTOCHROME P450 FAMILY 71 PROTEIN"/>
    <property type="match status" value="1"/>
</dbReference>
<keyword evidence="2 4" id="KW-0479">Metal-binding</keyword>
<organism evidence="7 8">
    <name type="scientific">Rubroshorea leprosula</name>
    <dbReference type="NCBI Taxonomy" id="152421"/>
    <lineage>
        <taxon>Eukaryota</taxon>
        <taxon>Viridiplantae</taxon>
        <taxon>Streptophyta</taxon>
        <taxon>Embryophyta</taxon>
        <taxon>Tracheophyta</taxon>
        <taxon>Spermatophyta</taxon>
        <taxon>Magnoliopsida</taxon>
        <taxon>eudicotyledons</taxon>
        <taxon>Gunneridae</taxon>
        <taxon>Pentapetalae</taxon>
        <taxon>rosids</taxon>
        <taxon>malvids</taxon>
        <taxon>Malvales</taxon>
        <taxon>Dipterocarpaceae</taxon>
        <taxon>Rubroshorea</taxon>
    </lineage>
</organism>
<dbReference type="Proteomes" id="UP001054252">
    <property type="component" value="Unassembled WGS sequence"/>
</dbReference>
<reference evidence="7 8" key="1">
    <citation type="journal article" date="2021" name="Commun. Biol.">
        <title>The genome of Shorea leprosula (Dipterocarpaceae) highlights the ecological relevance of drought in aseasonal tropical rainforests.</title>
        <authorList>
            <person name="Ng K.K.S."/>
            <person name="Kobayashi M.J."/>
            <person name="Fawcett J.A."/>
            <person name="Hatakeyama M."/>
            <person name="Paape T."/>
            <person name="Ng C.H."/>
            <person name="Ang C.C."/>
            <person name="Tnah L.H."/>
            <person name="Lee C.T."/>
            <person name="Nishiyama T."/>
            <person name="Sese J."/>
            <person name="O'Brien M.J."/>
            <person name="Copetti D."/>
            <person name="Mohd Noor M.I."/>
            <person name="Ong R.C."/>
            <person name="Putra M."/>
            <person name="Sireger I.Z."/>
            <person name="Indrioko S."/>
            <person name="Kosugi Y."/>
            <person name="Izuno A."/>
            <person name="Isagi Y."/>
            <person name="Lee S.L."/>
            <person name="Shimizu K.K."/>
        </authorList>
    </citation>
    <scope>NUCLEOTIDE SEQUENCE [LARGE SCALE GENOMIC DNA]</scope>
    <source>
        <strain evidence="7">214</strain>
    </source>
</reference>
<keyword evidence="5" id="KW-0560">Oxidoreductase</keyword>
<keyword evidence="6" id="KW-0472">Membrane</keyword>
<dbReference type="Gene3D" id="1.10.630.10">
    <property type="entry name" value="Cytochrome P450"/>
    <property type="match status" value="2"/>
</dbReference>
<comment type="similarity">
    <text evidence="1 5">Belongs to the cytochrome P450 family.</text>
</comment>
<dbReference type="EMBL" id="BPVZ01000102">
    <property type="protein sequence ID" value="GKV33828.1"/>
    <property type="molecule type" value="Genomic_DNA"/>
</dbReference>
<evidence type="ECO:0000313" key="7">
    <source>
        <dbReference type="EMBL" id="GKV33828.1"/>
    </source>
</evidence>
<evidence type="ECO:0000313" key="8">
    <source>
        <dbReference type="Proteomes" id="UP001054252"/>
    </source>
</evidence>
<dbReference type="PANTHER" id="PTHR47955:SF15">
    <property type="entry name" value="CYTOCHROME P450 71A2-LIKE"/>
    <property type="match status" value="1"/>
</dbReference>
<keyword evidence="3 4" id="KW-0408">Iron</keyword>
<keyword evidence="6" id="KW-0812">Transmembrane</keyword>
<name>A0AAV5L9R2_9ROSI</name>